<name>A0AAW0F0M5_9TRYP</name>
<dbReference type="PANTHER" id="PTHR48064">
    <property type="entry name" value="OS01G0750400 PROTEIN"/>
    <property type="match status" value="1"/>
</dbReference>
<keyword evidence="1" id="KW-0433">Leucine-rich repeat</keyword>
<dbReference type="PANTHER" id="PTHR48064:SF8">
    <property type="entry name" value="RECEPTOR PROTEIN-TYROSINE KINASE CEPR2-LIKE"/>
    <property type="match status" value="1"/>
</dbReference>
<protein>
    <submittedName>
        <fullName evidence="5">Leucine rich repeat/Leucine Rich Repeat/Leucine Rich repeat</fullName>
    </submittedName>
</protein>
<dbReference type="EMBL" id="JAECZO010000365">
    <property type="protein sequence ID" value="KAK7199426.1"/>
    <property type="molecule type" value="Genomic_DNA"/>
</dbReference>
<evidence type="ECO:0000256" key="2">
    <source>
        <dbReference type="ARBA" id="ARBA00022737"/>
    </source>
</evidence>
<dbReference type="AlphaFoldDB" id="A0AAW0F0M5"/>
<comment type="caution">
    <text evidence="5">The sequence shown here is derived from an EMBL/GenBank/DDBJ whole genome shotgun (WGS) entry which is preliminary data.</text>
</comment>
<proteinExistence type="predicted"/>
<dbReference type="Pfam" id="PF00560">
    <property type="entry name" value="LRR_1"/>
    <property type="match status" value="5"/>
</dbReference>
<organism evidence="5 6">
    <name type="scientific">Novymonas esmeraldas</name>
    <dbReference type="NCBI Taxonomy" id="1808958"/>
    <lineage>
        <taxon>Eukaryota</taxon>
        <taxon>Discoba</taxon>
        <taxon>Euglenozoa</taxon>
        <taxon>Kinetoplastea</taxon>
        <taxon>Metakinetoplastina</taxon>
        <taxon>Trypanosomatida</taxon>
        <taxon>Trypanosomatidae</taxon>
        <taxon>Novymonas</taxon>
    </lineage>
</organism>
<accession>A0AAW0F0M5</accession>
<dbReference type="Proteomes" id="UP001430356">
    <property type="component" value="Unassembled WGS sequence"/>
</dbReference>
<dbReference type="FunFam" id="3.80.10.10:FF:000095">
    <property type="entry name" value="LRR receptor-like serine/threonine-protein kinase GSO1"/>
    <property type="match status" value="1"/>
</dbReference>
<dbReference type="InterPro" id="IPR001611">
    <property type="entry name" value="Leu-rich_rpt"/>
</dbReference>
<gene>
    <name evidence="5" type="ORF">NESM_000917000</name>
</gene>
<evidence type="ECO:0000256" key="1">
    <source>
        <dbReference type="ARBA" id="ARBA00022614"/>
    </source>
</evidence>
<evidence type="ECO:0000256" key="3">
    <source>
        <dbReference type="ARBA" id="ARBA00023136"/>
    </source>
</evidence>
<sequence length="575" mass="60874">MARVTKLDASVNELRGRVPAEWGSMFNLRYLYLRSNGLTGPIPATVGSLNLFTVDIRNNQLCGCASSRWLSSYFITLRADPAMHASNCSTVNACAVDESSSVAERATLAFLQGFAVSMPSLQSTWADTRYCAWPGVMCNTDDTVTLDLSGVALTAAGSLPEVSDGVDGSLIPLTQVRISGKGAMVSGSLPASWGRLTRLKNMNLTGNALTGPLPADWRSLIALRTVNLGNNALSGTLPAEWSSWTGLETLDLSNNALTGPLLLEWRSWTGLQTLNLSNNALTGPLPAEWSSWTGMWSLDLSNNALTGSLPSEWSSWTGMWILNLDSNRLSGTLPVNWSSWTEMQKVNLGNNALSGSLPTMWGTLRWLSVLNVSRNALNGALPANWSSMKYLTSLDLSVNTVHGTLPEEWSNIHTLRQLHLNNNELTGTIPRSMGLLSLSTVDISRNQFAGCALRQWRESCSITLRADPPMTTGVCGAGTSCGVDGGHDASSSGPSRTSSSSPSAPSTSGKCEVSGCERCEIGAPHVCAQCQSGYTVTGTKTCQSPPSGVAADARAGAVVAAVTCAVLAFSLALTL</sequence>
<dbReference type="InterPro" id="IPR032675">
    <property type="entry name" value="LRR_dom_sf"/>
</dbReference>
<dbReference type="SUPFAM" id="SSF52047">
    <property type="entry name" value="RNI-like"/>
    <property type="match status" value="1"/>
</dbReference>
<keyword evidence="2" id="KW-0677">Repeat</keyword>
<keyword evidence="6" id="KW-1185">Reference proteome</keyword>
<dbReference type="InterPro" id="IPR053038">
    <property type="entry name" value="RLP_Defense"/>
</dbReference>
<evidence type="ECO:0000313" key="6">
    <source>
        <dbReference type="Proteomes" id="UP001430356"/>
    </source>
</evidence>
<evidence type="ECO:0000313" key="5">
    <source>
        <dbReference type="EMBL" id="KAK7199426.1"/>
    </source>
</evidence>
<reference evidence="5 6" key="1">
    <citation type="journal article" date="2021" name="MBio">
        <title>A New Model Trypanosomatid, Novymonas esmeraldas: Genomic Perception of Its 'Candidatus Pandoraea novymonadis' Endosymbiont.</title>
        <authorList>
            <person name="Zakharova A."/>
            <person name="Saura A."/>
            <person name="Butenko A."/>
            <person name="Podesvova L."/>
            <person name="Warmusova S."/>
            <person name="Kostygov A.Y."/>
            <person name="Nenarokova A."/>
            <person name="Lukes J."/>
            <person name="Opperdoes F.R."/>
            <person name="Yurchenko V."/>
        </authorList>
    </citation>
    <scope>NUCLEOTIDE SEQUENCE [LARGE SCALE GENOMIC DNA]</scope>
    <source>
        <strain evidence="5 6">E262AT.01</strain>
    </source>
</reference>
<dbReference type="Gene3D" id="3.80.10.10">
    <property type="entry name" value="Ribonuclease Inhibitor"/>
    <property type="match status" value="4"/>
</dbReference>
<feature type="region of interest" description="Disordered" evidence="4">
    <location>
        <begin position="486"/>
        <end position="509"/>
    </location>
</feature>
<feature type="compositionally biased region" description="Low complexity" evidence="4">
    <location>
        <begin position="489"/>
        <end position="509"/>
    </location>
</feature>
<evidence type="ECO:0000256" key="4">
    <source>
        <dbReference type="SAM" id="MobiDB-lite"/>
    </source>
</evidence>
<keyword evidence="3" id="KW-0472">Membrane</keyword>